<feature type="chain" id="PRO_5015510585" evidence="3">
    <location>
        <begin position="17"/>
        <end position="322"/>
    </location>
</feature>
<feature type="region of interest" description="Disordered" evidence="1">
    <location>
        <begin position="253"/>
        <end position="322"/>
    </location>
</feature>
<name>A0A2T0AHT0_RHOTO</name>
<feature type="transmembrane region" description="Helical" evidence="2">
    <location>
        <begin position="204"/>
        <end position="226"/>
    </location>
</feature>
<evidence type="ECO:0000313" key="5">
    <source>
        <dbReference type="Proteomes" id="UP000239560"/>
    </source>
</evidence>
<dbReference type="OrthoDB" id="2530440at2759"/>
<organism evidence="4 5">
    <name type="scientific">Rhodotorula toruloides</name>
    <name type="common">Yeast</name>
    <name type="synonym">Rhodosporidium toruloides</name>
    <dbReference type="NCBI Taxonomy" id="5286"/>
    <lineage>
        <taxon>Eukaryota</taxon>
        <taxon>Fungi</taxon>
        <taxon>Dikarya</taxon>
        <taxon>Basidiomycota</taxon>
        <taxon>Pucciniomycotina</taxon>
        <taxon>Microbotryomycetes</taxon>
        <taxon>Sporidiobolales</taxon>
        <taxon>Sporidiobolaceae</taxon>
        <taxon>Rhodotorula</taxon>
    </lineage>
</organism>
<evidence type="ECO:0000313" key="4">
    <source>
        <dbReference type="EMBL" id="PRQ77552.1"/>
    </source>
</evidence>
<feature type="compositionally biased region" description="Low complexity" evidence="1">
    <location>
        <begin position="253"/>
        <end position="264"/>
    </location>
</feature>
<keyword evidence="2" id="KW-0472">Membrane</keyword>
<accession>A0A2T0AHT0</accession>
<dbReference type="Proteomes" id="UP000239560">
    <property type="component" value="Unassembled WGS sequence"/>
</dbReference>
<feature type="signal peptide" evidence="3">
    <location>
        <begin position="1"/>
        <end position="16"/>
    </location>
</feature>
<keyword evidence="3" id="KW-0732">Signal</keyword>
<feature type="transmembrane region" description="Helical" evidence="2">
    <location>
        <begin position="83"/>
        <end position="103"/>
    </location>
</feature>
<gene>
    <name evidence="4" type="ORF">AAT19DRAFT_8620</name>
</gene>
<evidence type="ECO:0000256" key="3">
    <source>
        <dbReference type="SAM" id="SignalP"/>
    </source>
</evidence>
<evidence type="ECO:0000256" key="1">
    <source>
        <dbReference type="SAM" id="MobiDB-lite"/>
    </source>
</evidence>
<dbReference type="AlphaFoldDB" id="A0A2T0AHT0"/>
<proteinExistence type="predicted"/>
<sequence length="322" mass="35031">MPFLLLALALLNPLEPHQQPDLDNFGAGLEAEKTVRGRSEKAQEPGYYSQAVPAWTGPPPPPDNPRTLAPRAEAAALARTTRLLYISAAVGLDSLAGVCAVVLPWRMATTQGQWVAFALLAACSFGWLCTPIITSGYLQDLKKTRLAWFALLALAIVHAGMAAYFEAASLELRDGYVQRVCYSSETRRDWDAVESCRGGTKGPVIAFGLVGAILPVCSAPLLFLLWRSFSHLPQSHTYDTLFDNEVPPGWHVAPAELAPDSSASESDEEAKPALLGHSRKTSGPSMEWHELGKPGGGRSVKHSSRLSWSAYREKRKRRAMDP</sequence>
<protein>
    <submittedName>
        <fullName evidence="4">Putative NADH dehydrogenase subunit</fullName>
    </submittedName>
</protein>
<evidence type="ECO:0000256" key="2">
    <source>
        <dbReference type="SAM" id="Phobius"/>
    </source>
</evidence>
<keyword evidence="2" id="KW-0812">Transmembrane</keyword>
<feature type="transmembrane region" description="Helical" evidence="2">
    <location>
        <begin position="146"/>
        <end position="165"/>
    </location>
</feature>
<feature type="transmembrane region" description="Helical" evidence="2">
    <location>
        <begin position="115"/>
        <end position="134"/>
    </location>
</feature>
<keyword evidence="2" id="KW-1133">Transmembrane helix</keyword>
<comment type="caution">
    <text evidence="4">The sequence shown here is derived from an EMBL/GenBank/DDBJ whole genome shotgun (WGS) entry which is preliminary data.</text>
</comment>
<feature type="compositionally biased region" description="Basic residues" evidence="1">
    <location>
        <begin position="313"/>
        <end position="322"/>
    </location>
</feature>
<dbReference type="EMBL" id="LCTV02000001">
    <property type="protein sequence ID" value="PRQ77552.1"/>
    <property type="molecule type" value="Genomic_DNA"/>
</dbReference>
<reference evidence="4 5" key="1">
    <citation type="journal article" date="2018" name="Elife">
        <title>Functional genomics of lipid metabolism in the oleaginous yeast Rhodosporidium toruloides.</title>
        <authorList>
            <person name="Coradetti S.T."/>
            <person name="Pinel D."/>
            <person name="Geiselman G."/>
            <person name="Ito M."/>
            <person name="Mondo S."/>
            <person name="Reilly M.C."/>
            <person name="Cheng Y.F."/>
            <person name="Bauer S."/>
            <person name="Grigoriev I."/>
            <person name="Gladden J.M."/>
            <person name="Simmons B.A."/>
            <person name="Brem R."/>
            <person name="Arkin A.P."/>
            <person name="Skerker J.M."/>
        </authorList>
    </citation>
    <scope>NUCLEOTIDE SEQUENCE [LARGE SCALE GENOMIC DNA]</scope>
    <source>
        <strain evidence="4 5">NBRC 0880</strain>
    </source>
</reference>